<dbReference type="Proteomes" id="UP000198211">
    <property type="component" value="Unassembled WGS sequence"/>
</dbReference>
<name>A0A225WGL9_9STRA</name>
<proteinExistence type="predicted"/>
<keyword evidence="3" id="KW-1185">Reference proteome</keyword>
<sequence>MSASGNFYYLRPGTFEVVGFAYGRTEGLISRRGKMTVSLLRSGRWATEEEQEVEIYCGDISEREVTEAGTLMGPGAFVGSAVCITRVPLGGARVWVYGLVVDYSWSTEQKEGFLDLNFGDTVESMPYKLDSFQDLTVEIYALRPCASRGTSAVMPGELKRIHQEMYDKFNGIGQAAVRDVKDLATDSRATAADEAAVLPIFDIASSELSHVMVKHILDYVYYKDGKRSPPPGLVLHDSIFTRDEELRPVGNAAPQQLDDGLSDSDDDDSFVPACAAYSRSTDEPPRKRRRTSSGKSPRGVVAEDKLQELRARCEGDRDLLTDIDHLISLRRVGATAERNGLITMPVSGATEDKSHFQPSGTQNRIHQALIHGTFAYMSPQRLLSMYRYIGIRTASFRTLLCARSLQLGLWYPRVSIMHFVRITDQEKRDAVRQHDMSSFSRKNTLPQRRPVTDFSTVLGVIDVLSNMANQLYRTVIQELFTEASGLLLELRVREMPISGRALLELVSWIDDRLELFRAHVADNAMLQATSIKAQFNTSHELILRQDVEPALEESRAIGSSSRLEGHPTRKAAGSFDKRRAKSPVPIQVLKALAKQGGKAVCIRYLSQEGCRGWGGNCRVDGRAHFEPAALDDLVMKYIQKTYGGLSADMQ</sequence>
<feature type="region of interest" description="Disordered" evidence="1">
    <location>
        <begin position="556"/>
        <end position="576"/>
    </location>
</feature>
<dbReference type="AlphaFoldDB" id="A0A225WGL9"/>
<accession>A0A225WGL9</accession>
<feature type="region of interest" description="Disordered" evidence="1">
    <location>
        <begin position="275"/>
        <end position="302"/>
    </location>
</feature>
<evidence type="ECO:0000313" key="2">
    <source>
        <dbReference type="EMBL" id="OWZ16873.1"/>
    </source>
</evidence>
<comment type="caution">
    <text evidence="2">The sequence shown here is derived from an EMBL/GenBank/DDBJ whole genome shotgun (WGS) entry which is preliminary data.</text>
</comment>
<evidence type="ECO:0000313" key="3">
    <source>
        <dbReference type="Proteomes" id="UP000198211"/>
    </source>
</evidence>
<dbReference type="OrthoDB" id="121662at2759"/>
<evidence type="ECO:0000256" key="1">
    <source>
        <dbReference type="SAM" id="MobiDB-lite"/>
    </source>
</evidence>
<gene>
    <name evidence="2" type="ORF">PHMEG_0009270</name>
</gene>
<protein>
    <submittedName>
        <fullName evidence="2">Uncharacterized protein</fullName>
    </submittedName>
</protein>
<dbReference type="EMBL" id="NBNE01000854">
    <property type="protein sequence ID" value="OWZ16873.1"/>
    <property type="molecule type" value="Genomic_DNA"/>
</dbReference>
<organism evidence="2 3">
    <name type="scientific">Phytophthora megakarya</name>
    <dbReference type="NCBI Taxonomy" id="4795"/>
    <lineage>
        <taxon>Eukaryota</taxon>
        <taxon>Sar</taxon>
        <taxon>Stramenopiles</taxon>
        <taxon>Oomycota</taxon>
        <taxon>Peronosporomycetes</taxon>
        <taxon>Peronosporales</taxon>
        <taxon>Peronosporaceae</taxon>
        <taxon>Phytophthora</taxon>
    </lineage>
</organism>
<reference evidence="3" key="1">
    <citation type="submission" date="2017-03" db="EMBL/GenBank/DDBJ databases">
        <title>Phytopthora megakarya and P. palmivora, two closely related causual agents of cacao black pod achieved similar genome size and gene model numbers by different mechanisms.</title>
        <authorList>
            <person name="Ali S."/>
            <person name="Shao J."/>
            <person name="Larry D.J."/>
            <person name="Kronmiller B."/>
            <person name="Shen D."/>
            <person name="Strem M.D."/>
            <person name="Melnick R.L."/>
            <person name="Guiltinan M.J."/>
            <person name="Tyler B.M."/>
            <person name="Meinhardt L.W."/>
            <person name="Bailey B.A."/>
        </authorList>
    </citation>
    <scope>NUCLEOTIDE SEQUENCE [LARGE SCALE GENOMIC DNA]</scope>
    <source>
        <strain evidence="3">zdho120</strain>
    </source>
</reference>